<evidence type="ECO:0000256" key="1">
    <source>
        <dbReference type="ARBA" id="ARBA00004651"/>
    </source>
</evidence>
<comment type="subcellular location">
    <subcellularLocation>
        <location evidence="1">Cell membrane</location>
        <topology evidence="1">Multi-pass membrane protein</topology>
    </subcellularLocation>
</comment>
<dbReference type="Proteomes" id="UP001283361">
    <property type="component" value="Unassembled WGS sequence"/>
</dbReference>
<dbReference type="EMBL" id="JAWDGP010006299">
    <property type="protein sequence ID" value="KAK3743644.1"/>
    <property type="molecule type" value="Genomic_DNA"/>
</dbReference>
<dbReference type="AlphaFoldDB" id="A0AAE0YGX4"/>
<proteinExistence type="inferred from homology"/>
<reference evidence="13" key="1">
    <citation type="journal article" date="2023" name="G3 (Bethesda)">
        <title>A reference genome for the long-term kleptoplast-retaining sea slug Elysia crispata morphotype clarki.</title>
        <authorList>
            <person name="Eastman K.E."/>
            <person name="Pendleton A.L."/>
            <person name="Shaikh M.A."/>
            <person name="Suttiyut T."/>
            <person name="Ogas R."/>
            <person name="Tomko P."/>
            <person name="Gavelis G."/>
            <person name="Widhalm J.R."/>
            <person name="Wisecaver J.H."/>
        </authorList>
    </citation>
    <scope>NUCLEOTIDE SEQUENCE</scope>
    <source>
        <strain evidence="13">ECLA1</strain>
    </source>
</reference>
<organism evidence="13 14">
    <name type="scientific">Elysia crispata</name>
    <name type="common">lettuce slug</name>
    <dbReference type="NCBI Taxonomy" id="231223"/>
    <lineage>
        <taxon>Eukaryota</taxon>
        <taxon>Metazoa</taxon>
        <taxon>Spiralia</taxon>
        <taxon>Lophotrochozoa</taxon>
        <taxon>Mollusca</taxon>
        <taxon>Gastropoda</taxon>
        <taxon>Heterobranchia</taxon>
        <taxon>Euthyneura</taxon>
        <taxon>Panpulmonata</taxon>
        <taxon>Sacoglossa</taxon>
        <taxon>Placobranchoidea</taxon>
        <taxon>Plakobranchidae</taxon>
        <taxon>Elysia</taxon>
    </lineage>
</organism>
<dbReference type="PROSITE" id="PS50262">
    <property type="entry name" value="G_PROTEIN_RECEP_F1_2"/>
    <property type="match status" value="1"/>
</dbReference>
<sequence length="926" mass="101358">MRRTSFSNGFGMENINGSNQTYTAAADDPTSVMCDKYLPNWLCYLCFPLDVCIVVENILLVAVIWRGSATTLSSSSYVFLASLAVADGLVGLASLVLSIIYLRAYPEDGNTYSPSDIFSIAVIAAQTLMLISVVHMAVLAVDRYLYILHPFVYIRHVTERVIVTTVAGTWLLGILTMSLPGLYYISHQWTPFCEATNTHHVFTISMGSVYLLAFAITCFAYFKIFQQARKQKRSIAVSLRFNRDRGGTNCRLSEYLNRQGREASAETVTISNSRTAIARPENLIWRTSGSEASQTQDNWKSSKKIVKFLFLVFGISIACTLPSTLCLLLNSVITVQPDIAFVMVSGLPFNSMLNFFVLLVRDTSLRKELRRMLKDLVHFLAWYFNTALSKQNTLMGLQEAELVEHGTYNSQNQVAETRRLYNPTMAFVFPAILVTDTVGVDVIRSPAATRTGVTRWSGGVDNQGRDFLFTQGLRSDNRRLGGANESFCKKIMDSMEVCELGAVAEIITSADDRNSHDAVLSNALLPFGDIRLTKNSIAGTPQSQSNLPKSNLLRRRFIRSAEICKKVTVGSRFPRLRINGVVIKSQRHSATLRGPRRFSKSFFKSRSEKETHVLLRVPSSMRATVSVSMQPPPSPAIEAPASPGNDAALSPSWPTLTSPLSPVRTTVDASQSPKSRDLDMSPSNSLGVSGHNTSLVSISPGLDAPPLPISSGLDTSLSPTTSGLDTSLSPMPFGLDTSLSPIPFGLDTSLSPITLGLDTSLSPISSGLDTSLSPISFGLDTSLSPISSQAESPFLPITSSQNKPHSSNSLARKSLQSYSPVPHVLPSYGSTMSSSATQTVGKRFCMRQNGREVVVELINSACDMETYNDSSNEHDKSLERLDECQNETELSDHEDTLADGLKEDNSIVVPDSIDLDKTWSRFSSMP</sequence>
<evidence type="ECO:0000256" key="2">
    <source>
        <dbReference type="ARBA" id="ARBA00022475"/>
    </source>
</evidence>
<feature type="region of interest" description="Disordered" evidence="10">
    <location>
        <begin position="625"/>
        <end position="692"/>
    </location>
</feature>
<dbReference type="PRINTS" id="PR00237">
    <property type="entry name" value="GPCRRHODOPSN"/>
</dbReference>
<dbReference type="GO" id="GO:0004930">
    <property type="term" value="F:G protein-coupled receptor activity"/>
    <property type="evidence" value="ECO:0007669"/>
    <property type="project" value="UniProtKB-KW"/>
</dbReference>
<feature type="transmembrane region" description="Helical" evidence="11">
    <location>
        <begin position="161"/>
        <end position="185"/>
    </location>
</feature>
<accession>A0AAE0YGX4</accession>
<evidence type="ECO:0000256" key="5">
    <source>
        <dbReference type="ARBA" id="ARBA00023040"/>
    </source>
</evidence>
<comment type="caution">
    <text evidence="13">The sequence shown here is derived from an EMBL/GenBank/DDBJ whole genome shotgun (WGS) entry which is preliminary data.</text>
</comment>
<evidence type="ECO:0000256" key="6">
    <source>
        <dbReference type="ARBA" id="ARBA00023136"/>
    </source>
</evidence>
<gene>
    <name evidence="13" type="ORF">RRG08_030766</name>
</gene>
<dbReference type="CDD" id="cd00637">
    <property type="entry name" value="7tm_classA_rhodopsin-like"/>
    <property type="match status" value="1"/>
</dbReference>
<feature type="transmembrane region" description="Helical" evidence="11">
    <location>
        <begin position="117"/>
        <end position="141"/>
    </location>
</feature>
<keyword evidence="4 11" id="KW-1133">Transmembrane helix</keyword>
<protein>
    <recommendedName>
        <fullName evidence="12">G-protein coupled receptors family 1 profile domain-containing protein</fullName>
    </recommendedName>
</protein>
<keyword evidence="8 9" id="KW-0807">Transducer</keyword>
<dbReference type="InterPro" id="IPR050569">
    <property type="entry name" value="TAAR"/>
</dbReference>
<feature type="compositionally biased region" description="Polar residues" evidence="10">
    <location>
        <begin position="712"/>
        <end position="729"/>
    </location>
</feature>
<evidence type="ECO:0000259" key="12">
    <source>
        <dbReference type="PROSITE" id="PS50262"/>
    </source>
</evidence>
<keyword evidence="14" id="KW-1185">Reference proteome</keyword>
<dbReference type="PANTHER" id="PTHR24249:SF372">
    <property type="entry name" value="G-PROTEIN COUPLED RECEPTORS FAMILY 1 PROFILE DOMAIN-CONTAINING PROTEIN"/>
    <property type="match status" value="1"/>
</dbReference>
<feature type="transmembrane region" description="Helical" evidence="11">
    <location>
        <begin position="339"/>
        <end position="360"/>
    </location>
</feature>
<evidence type="ECO:0000256" key="7">
    <source>
        <dbReference type="ARBA" id="ARBA00023170"/>
    </source>
</evidence>
<keyword evidence="7 9" id="KW-0675">Receptor</keyword>
<dbReference type="PANTHER" id="PTHR24249">
    <property type="entry name" value="HISTAMINE RECEPTOR-RELATED G-PROTEIN COUPLED RECEPTOR"/>
    <property type="match status" value="1"/>
</dbReference>
<evidence type="ECO:0000256" key="8">
    <source>
        <dbReference type="ARBA" id="ARBA00023224"/>
    </source>
</evidence>
<keyword evidence="5 9" id="KW-0297">G-protein coupled receptor</keyword>
<evidence type="ECO:0000256" key="10">
    <source>
        <dbReference type="SAM" id="MobiDB-lite"/>
    </source>
</evidence>
<keyword evidence="6 11" id="KW-0472">Membrane</keyword>
<feature type="region of interest" description="Disordered" evidence="10">
    <location>
        <begin position="794"/>
        <end position="814"/>
    </location>
</feature>
<evidence type="ECO:0000256" key="11">
    <source>
        <dbReference type="SAM" id="Phobius"/>
    </source>
</evidence>
<dbReference type="PROSITE" id="PS00237">
    <property type="entry name" value="G_PROTEIN_RECEP_F1_1"/>
    <property type="match status" value="1"/>
</dbReference>
<comment type="similarity">
    <text evidence="9">Belongs to the G-protein coupled receptor 1 family.</text>
</comment>
<dbReference type="InterPro" id="IPR017452">
    <property type="entry name" value="GPCR_Rhodpsn_7TM"/>
</dbReference>
<keyword evidence="3 9" id="KW-0812">Transmembrane</keyword>
<evidence type="ECO:0000256" key="3">
    <source>
        <dbReference type="ARBA" id="ARBA00022692"/>
    </source>
</evidence>
<dbReference type="InterPro" id="IPR000276">
    <property type="entry name" value="GPCR_Rhodpsn"/>
</dbReference>
<dbReference type="SMART" id="SM01381">
    <property type="entry name" value="7TM_GPCR_Srsx"/>
    <property type="match status" value="1"/>
</dbReference>
<feature type="region of interest" description="Disordered" evidence="10">
    <location>
        <begin position="707"/>
        <end position="729"/>
    </location>
</feature>
<dbReference type="GO" id="GO:0005886">
    <property type="term" value="C:plasma membrane"/>
    <property type="evidence" value="ECO:0007669"/>
    <property type="project" value="UniProtKB-SubCell"/>
</dbReference>
<feature type="transmembrane region" description="Helical" evidence="11">
    <location>
        <begin position="308"/>
        <end position="333"/>
    </location>
</feature>
<feature type="compositionally biased region" description="Low complexity" evidence="10">
    <location>
        <begin position="636"/>
        <end position="662"/>
    </location>
</feature>
<dbReference type="Pfam" id="PF00001">
    <property type="entry name" value="7tm_1"/>
    <property type="match status" value="1"/>
</dbReference>
<feature type="compositionally biased region" description="Polar residues" evidence="10">
    <location>
        <begin position="681"/>
        <end position="692"/>
    </location>
</feature>
<feature type="transmembrane region" description="Helical" evidence="11">
    <location>
        <begin position="77"/>
        <end position="102"/>
    </location>
</feature>
<feature type="compositionally biased region" description="Polar residues" evidence="10">
    <location>
        <begin position="663"/>
        <end position="673"/>
    </location>
</feature>
<evidence type="ECO:0000313" key="14">
    <source>
        <dbReference type="Proteomes" id="UP001283361"/>
    </source>
</evidence>
<keyword evidence="2" id="KW-1003">Cell membrane</keyword>
<feature type="region of interest" description="Disordered" evidence="10">
    <location>
        <begin position="884"/>
        <end position="903"/>
    </location>
</feature>
<name>A0AAE0YGX4_9GAST</name>
<feature type="compositionally biased region" description="Basic and acidic residues" evidence="10">
    <location>
        <begin position="890"/>
        <end position="903"/>
    </location>
</feature>
<evidence type="ECO:0000256" key="9">
    <source>
        <dbReference type="RuleBase" id="RU000688"/>
    </source>
</evidence>
<dbReference type="Gene3D" id="1.20.1070.10">
    <property type="entry name" value="Rhodopsin 7-helix transmembrane proteins"/>
    <property type="match status" value="1"/>
</dbReference>
<evidence type="ECO:0000256" key="4">
    <source>
        <dbReference type="ARBA" id="ARBA00022989"/>
    </source>
</evidence>
<dbReference type="SUPFAM" id="SSF81321">
    <property type="entry name" value="Family A G protein-coupled receptor-like"/>
    <property type="match status" value="1"/>
</dbReference>
<feature type="domain" description="G-protein coupled receptors family 1 profile" evidence="12">
    <location>
        <begin position="56"/>
        <end position="358"/>
    </location>
</feature>
<evidence type="ECO:0000313" key="13">
    <source>
        <dbReference type="EMBL" id="KAK3743644.1"/>
    </source>
</evidence>
<feature type="transmembrane region" description="Helical" evidence="11">
    <location>
        <begin position="200"/>
        <end position="222"/>
    </location>
</feature>